<sequence length="45" mass="4574">MRPSPRIGHIRNGARFSAVDGLGPGYGNMDVSAYAEAGAELPSGA</sequence>
<name>A0A3B0SYY9_9ZZZZ</name>
<protein>
    <submittedName>
        <fullName evidence="1">Uncharacterized protein</fullName>
    </submittedName>
</protein>
<proteinExistence type="predicted"/>
<reference evidence="1" key="1">
    <citation type="submission" date="2018-06" db="EMBL/GenBank/DDBJ databases">
        <authorList>
            <person name="Zhirakovskaya E."/>
        </authorList>
    </citation>
    <scope>NUCLEOTIDE SEQUENCE</scope>
</reference>
<organism evidence="1">
    <name type="scientific">hydrothermal vent metagenome</name>
    <dbReference type="NCBI Taxonomy" id="652676"/>
    <lineage>
        <taxon>unclassified sequences</taxon>
        <taxon>metagenomes</taxon>
        <taxon>ecological metagenomes</taxon>
    </lineage>
</organism>
<dbReference type="EMBL" id="UOEI01000464">
    <property type="protein sequence ID" value="VAW06307.1"/>
    <property type="molecule type" value="Genomic_DNA"/>
</dbReference>
<dbReference type="AlphaFoldDB" id="A0A3B0SYY9"/>
<gene>
    <name evidence="1" type="ORF">MNBD_ACTINO01-718</name>
</gene>
<evidence type="ECO:0000313" key="1">
    <source>
        <dbReference type="EMBL" id="VAW06307.1"/>
    </source>
</evidence>
<accession>A0A3B0SYY9</accession>